<dbReference type="InterPro" id="IPR027413">
    <property type="entry name" value="GROEL-like_equatorial_sf"/>
</dbReference>
<dbReference type="Proteomes" id="UP000270296">
    <property type="component" value="Unassembled WGS sequence"/>
</dbReference>
<dbReference type="InterPro" id="IPR017998">
    <property type="entry name" value="Chaperone_TCP-1"/>
</dbReference>
<dbReference type="AlphaFoldDB" id="A0A183ITT3"/>
<keyword evidence="9" id="KW-1185">Reference proteome</keyword>
<proteinExistence type="inferred from homology"/>
<dbReference type="FunFam" id="1.10.560.10:FF:000073">
    <property type="entry name" value="T-complex protein 1 subunit gamma"/>
    <property type="match status" value="1"/>
</dbReference>
<feature type="region of interest" description="Disordered" evidence="7">
    <location>
        <begin position="250"/>
        <end position="273"/>
    </location>
</feature>
<reference evidence="8 9" key="2">
    <citation type="submission" date="2018-11" db="EMBL/GenBank/DDBJ databases">
        <authorList>
            <consortium name="Pathogen Informatics"/>
        </authorList>
    </citation>
    <scope>NUCLEOTIDE SEQUENCE [LARGE SCALE GENOMIC DNA]</scope>
</reference>
<dbReference type="Pfam" id="PF00118">
    <property type="entry name" value="Cpn60_TCP1"/>
    <property type="match status" value="1"/>
</dbReference>
<accession>A0A183ITT3</accession>
<dbReference type="SUPFAM" id="SSF48592">
    <property type="entry name" value="GroEL equatorial domain-like"/>
    <property type="match status" value="1"/>
</dbReference>
<keyword evidence="4 6" id="KW-0143">Chaperone</keyword>
<protein>
    <recommendedName>
        <fullName evidence="5">CCT-gamma</fullName>
    </recommendedName>
</protein>
<dbReference type="GO" id="GO:0005524">
    <property type="term" value="F:ATP binding"/>
    <property type="evidence" value="ECO:0007669"/>
    <property type="project" value="UniProtKB-KW"/>
</dbReference>
<evidence type="ECO:0000256" key="7">
    <source>
        <dbReference type="SAM" id="MobiDB-lite"/>
    </source>
</evidence>
<reference evidence="10" key="1">
    <citation type="submission" date="2016-06" db="UniProtKB">
        <authorList>
            <consortium name="WormBaseParasite"/>
        </authorList>
    </citation>
    <scope>IDENTIFICATION</scope>
</reference>
<dbReference type="GO" id="GO:0140662">
    <property type="term" value="F:ATP-dependent protein folding chaperone"/>
    <property type="evidence" value="ECO:0007669"/>
    <property type="project" value="InterPro"/>
</dbReference>
<evidence type="ECO:0000256" key="4">
    <source>
        <dbReference type="ARBA" id="ARBA00023186"/>
    </source>
</evidence>
<evidence type="ECO:0000313" key="8">
    <source>
        <dbReference type="EMBL" id="VDP11612.1"/>
    </source>
</evidence>
<evidence type="ECO:0000256" key="2">
    <source>
        <dbReference type="ARBA" id="ARBA00022741"/>
    </source>
</evidence>
<dbReference type="Gene3D" id="3.30.260.10">
    <property type="entry name" value="TCP-1-like chaperonin intermediate domain"/>
    <property type="match status" value="1"/>
</dbReference>
<dbReference type="PRINTS" id="PR00304">
    <property type="entry name" value="TCOMPLEXTCP1"/>
</dbReference>
<comment type="similarity">
    <text evidence="1 6">Belongs to the TCP-1 chaperonin family.</text>
</comment>
<gene>
    <name evidence="8" type="ORF">SBAD_LOCUS7030</name>
</gene>
<dbReference type="EMBL" id="UZAM01010262">
    <property type="protein sequence ID" value="VDP11612.1"/>
    <property type="molecule type" value="Genomic_DNA"/>
</dbReference>
<evidence type="ECO:0000313" key="10">
    <source>
        <dbReference type="WBParaSite" id="SBAD_0000729601-mRNA-1"/>
    </source>
</evidence>
<keyword evidence="2 6" id="KW-0547">Nucleotide-binding</keyword>
<dbReference type="SUPFAM" id="SSF52029">
    <property type="entry name" value="GroEL apical domain-like"/>
    <property type="match status" value="1"/>
</dbReference>
<dbReference type="InterPro" id="IPR002423">
    <property type="entry name" value="Cpn60/GroEL/TCP-1"/>
</dbReference>
<name>A0A183ITT3_9BILA</name>
<dbReference type="Gene3D" id="3.50.7.10">
    <property type="entry name" value="GroEL"/>
    <property type="match status" value="1"/>
</dbReference>
<evidence type="ECO:0000313" key="9">
    <source>
        <dbReference type="Proteomes" id="UP000270296"/>
    </source>
</evidence>
<evidence type="ECO:0000256" key="1">
    <source>
        <dbReference type="ARBA" id="ARBA00008020"/>
    </source>
</evidence>
<dbReference type="Gene3D" id="1.10.560.10">
    <property type="entry name" value="GroEL-like equatorial domain"/>
    <property type="match status" value="1"/>
</dbReference>
<dbReference type="WBParaSite" id="SBAD_0000729601-mRNA-1">
    <property type="protein sequence ID" value="SBAD_0000729601-mRNA-1"/>
    <property type="gene ID" value="SBAD_0000729601"/>
</dbReference>
<organism evidence="10">
    <name type="scientific">Soboliphyme baturini</name>
    <dbReference type="NCBI Taxonomy" id="241478"/>
    <lineage>
        <taxon>Eukaryota</taxon>
        <taxon>Metazoa</taxon>
        <taxon>Ecdysozoa</taxon>
        <taxon>Nematoda</taxon>
        <taxon>Enoplea</taxon>
        <taxon>Dorylaimia</taxon>
        <taxon>Dioctophymatida</taxon>
        <taxon>Dioctophymatoidea</taxon>
        <taxon>Soboliphymatidae</taxon>
        <taxon>Soboliphyme</taxon>
    </lineage>
</organism>
<dbReference type="PANTHER" id="PTHR11353">
    <property type="entry name" value="CHAPERONIN"/>
    <property type="match status" value="1"/>
</dbReference>
<evidence type="ECO:0000256" key="3">
    <source>
        <dbReference type="ARBA" id="ARBA00022840"/>
    </source>
</evidence>
<keyword evidence="3 6" id="KW-0067">ATP-binding</keyword>
<evidence type="ECO:0000256" key="5">
    <source>
        <dbReference type="ARBA" id="ARBA00031286"/>
    </source>
</evidence>
<sequence>MCNAIIALKVDIVFTEKGISDLAQHYLMKANITAIRRLKKTDNDRLARVCGAQIVSDPLELRESDVGTLASLFKVEKIGDEYYCFITNDKNPKACTIVLRGASKDILKEMNRNFNDALNVVRNVMIESKILPGGGATEMSLAQILTEKSKSIEGIRQWPYRAIAQALEVIPRTLIQNCGSSVVRQLTALRAKHAQPGNRMWGIDGDTGNLADMRELNIWDPLSVKIQVYKTAIESAILLLRIDDIVSGMKKKSDDSKGPSQPAPAPAGQGGEE</sequence>
<dbReference type="OrthoDB" id="275057at2759"/>
<evidence type="ECO:0000256" key="6">
    <source>
        <dbReference type="RuleBase" id="RU004187"/>
    </source>
</evidence>
<dbReference type="InterPro" id="IPR027409">
    <property type="entry name" value="GroEL-like_apical_dom_sf"/>
</dbReference>
<dbReference type="InterPro" id="IPR027410">
    <property type="entry name" value="TCP-1-like_intermed_sf"/>
</dbReference>